<dbReference type="InterPro" id="IPR002347">
    <property type="entry name" value="SDR_fam"/>
</dbReference>
<proteinExistence type="predicted"/>
<accession>A0ABT1LEN9</accession>
<dbReference type="EMBL" id="JANCLU010000016">
    <property type="protein sequence ID" value="MCP8939959.1"/>
    <property type="molecule type" value="Genomic_DNA"/>
</dbReference>
<dbReference type="PROSITE" id="PS00061">
    <property type="entry name" value="ADH_SHORT"/>
    <property type="match status" value="1"/>
</dbReference>
<organism evidence="1 2">
    <name type="scientific">Alsobacter ponti</name>
    <dbReference type="NCBI Taxonomy" id="2962936"/>
    <lineage>
        <taxon>Bacteria</taxon>
        <taxon>Pseudomonadati</taxon>
        <taxon>Pseudomonadota</taxon>
        <taxon>Alphaproteobacteria</taxon>
        <taxon>Hyphomicrobiales</taxon>
        <taxon>Alsobacteraceae</taxon>
        <taxon>Alsobacter</taxon>
    </lineage>
</organism>
<dbReference type="Gene3D" id="3.40.50.720">
    <property type="entry name" value="NAD(P)-binding Rossmann-like Domain"/>
    <property type="match status" value="1"/>
</dbReference>
<dbReference type="InterPro" id="IPR020904">
    <property type="entry name" value="Sc_DH/Rdtase_CS"/>
</dbReference>
<dbReference type="SUPFAM" id="SSF51735">
    <property type="entry name" value="NAD(P)-binding Rossmann-fold domains"/>
    <property type="match status" value="1"/>
</dbReference>
<gene>
    <name evidence="1" type="ORF">NK718_15645</name>
</gene>
<sequence>MRAIVTGAASGIGLAAALRLAEAAREWGTGPARIALVDIAPGPLAEAADAVRAKGAEALAIQADLADADAPARIVAQAVAAFGGLDALVSNAGVNPKASLQECAVDQYDWVQAVNTRATWLLGRAARPALSESKGAIVATASVAGLNPTPMCAAYSVSKAALIMLVRQMALEWGPDGIRCNCVSPGSVPTGMSPERYATDEGLALARSRNPLGKVGTVDDIAEAIAYLVGPKSGFVSGTNLVVDGGMQVTLAQRGAAGLVRSSRPS</sequence>
<dbReference type="Proteomes" id="UP001205890">
    <property type="component" value="Unassembled WGS sequence"/>
</dbReference>
<protein>
    <submittedName>
        <fullName evidence="1">SDR family oxidoreductase</fullName>
    </submittedName>
</protein>
<reference evidence="1 2" key="1">
    <citation type="submission" date="2022-07" db="EMBL/GenBank/DDBJ databases">
        <authorList>
            <person name="Li W.-J."/>
            <person name="Deng Q.-Q."/>
        </authorList>
    </citation>
    <scope>NUCLEOTIDE SEQUENCE [LARGE SCALE GENOMIC DNA]</scope>
    <source>
        <strain evidence="1 2">SYSU M60028</strain>
    </source>
</reference>
<dbReference type="CDD" id="cd05233">
    <property type="entry name" value="SDR_c"/>
    <property type="match status" value="1"/>
</dbReference>
<dbReference type="RefSeq" id="WP_254744155.1">
    <property type="nucleotide sequence ID" value="NZ_JANCLU010000016.1"/>
</dbReference>
<comment type="caution">
    <text evidence="1">The sequence shown here is derived from an EMBL/GenBank/DDBJ whole genome shotgun (WGS) entry which is preliminary data.</text>
</comment>
<keyword evidence="2" id="KW-1185">Reference proteome</keyword>
<dbReference type="Pfam" id="PF13561">
    <property type="entry name" value="adh_short_C2"/>
    <property type="match status" value="1"/>
</dbReference>
<evidence type="ECO:0000313" key="2">
    <source>
        <dbReference type="Proteomes" id="UP001205890"/>
    </source>
</evidence>
<evidence type="ECO:0000313" key="1">
    <source>
        <dbReference type="EMBL" id="MCP8939959.1"/>
    </source>
</evidence>
<dbReference type="PRINTS" id="PR00081">
    <property type="entry name" value="GDHRDH"/>
</dbReference>
<dbReference type="PANTHER" id="PTHR43975">
    <property type="entry name" value="ZGC:101858"/>
    <property type="match status" value="1"/>
</dbReference>
<name>A0ABT1LEN9_9HYPH</name>
<dbReference type="InterPro" id="IPR036291">
    <property type="entry name" value="NAD(P)-bd_dom_sf"/>
</dbReference>
<dbReference type="PANTHER" id="PTHR43975:SF2">
    <property type="entry name" value="EG:BACR7A4.14 PROTEIN-RELATED"/>
    <property type="match status" value="1"/>
</dbReference>
<dbReference type="PRINTS" id="PR00080">
    <property type="entry name" value="SDRFAMILY"/>
</dbReference>